<evidence type="ECO:0000313" key="3">
    <source>
        <dbReference type="Proteomes" id="UP000186940"/>
    </source>
</evidence>
<dbReference type="STRING" id="1838285.SCAL_000293"/>
<organism evidence="2 3">
    <name type="scientific">Candidatus Syntropharchaeum caldarium</name>
    <dbReference type="NCBI Taxonomy" id="1838285"/>
    <lineage>
        <taxon>Archaea</taxon>
        <taxon>Methanobacteriati</taxon>
        <taxon>Methanobacteriota</taxon>
        <taxon>Stenosarchaea group</taxon>
        <taxon>Methanomicrobia</taxon>
        <taxon>Methanosarcinales</taxon>
        <taxon>ANME-2 cluster</taxon>
        <taxon>Candidatus Syntropharchaeum</taxon>
    </lineage>
</organism>
<feature type="transmembrane region" description="Helical" evidence="1">
    <location>
        <begin position="206"/>
        <end position="229"/>
    </location>
</feature>
<comment type="caution">
    <text evidence="2">The sequence shown here is derived from an EMBL/GenBank/DDBJ whole genome shotgun (WGS) entry which is preliminary data.</text>
</comment>
<accession>A0A1F2PBC3</accession>
<gene>
    <name evidence="2" type="ORF">SCAL_000293</name>
</gene>
<keyword evidence="3" id="KW-1185">Reference proteome</keyword>
<proteinExistence type="predicted"/>
<name>A0A1F2PBC3_9EURY</name>
<keyword evidence="1" id="KW-0472">Membrane</keyword>
<evidence type="ECO:0000256" key="1">
    <source>
        <dbReference type="SAM" id="Phobius"/>
    </source>
</evidence>
<dbReference type="Proteomes" id="UP000186940">
    <property type="component" value="Unassembled WGS sequence"/>
</dbReference>
<evidence type="ECO:0000313" key="2">
    <source>
        <dbReference type="EMBL" id="OFV68617.1"/>
    </source>
</evidence>
<reference evidence="2" key="1">
    <citation type="submission" date="2016-05" db="EMBL/GenBank/DDBJ databases">
        <title>Microbial consortia oxidize butane by reversing methanogenesis.</title>
        <authorList>
            <person name="Laso-Perez R."/>
            <person name="Richter M."/>
            <person name="Wegener G."/>
            <person name="Musat F."/>
        </authorList>
    </citation>
    <scope>NUCLEOTIDE SEQUENCE [LARGE SCALE GENOMIC DNA]</scope>
    <source>
        <strain evidence="2">BOX2</strain>
    </source>
</reference>
<protein>
    <submittedName>
        <fullName evidence="2">Uncharacterized protein</fullName>
    </submittedName>
</protein>
<sequence length="235" mass="27112">MSRFRLSKKLTSYEITLKLLSSIEDYLLTKVPKIINTNSNDIKKEYSISITDDTGTEEIESIKDYSLSSFPDFTEKIDISLTHYSPKILQVDIVFSDRLFSRIEVNYTGENAREITISIYEGILRILESSKTTNFRYHHSFIETSLFVSGAFLSGFAISSFSTGSYAAAVTAIILLLLIILYFVVGKRIHPYTLFESRRADTYKRWCDWFFYSVLGFILFDVVLMAILIKFYEIS</sequence>
<feature type="transmembrane region" description="Helical" evidence="1">
    <location>
        <begin position="166"/>
        <end position="185"/>
    </location>
</feature>
<dbReference type="EMBL" id="LYOS01000001">
    <property type="protein sequence ID" value="OFV68617.1"/>
    <property type="molecule type" value="Genomic_DNA"/>
</dbReference>
<keyword evidence="1" id="KW-0812">Transmembrane</keyword>
<dbReference type="AlphaFoldDB" id="A0A1F2PBC3"/>
<keyword evidence="1" id="KW-1133">Transmembrane helix</keyword>
<feature type="transmembrane region" description="Helical" evidence="1">
    <location>
        <begin position="141"/>
        <end position="160"/>
    </location>
</feature>